<dbReference type="AlphaFoldDB" id="A0A3E0GVK6"/>
<reference evidence="1 2" key="1">
    <citation type="submission" date="2018-08" db="EMBL/GenBank/DDBJ databases">
        <title>Genomic Encyclopedia of Archaeal and Bacterial Type Strains, Phase II (KMG-II): from individual species to whole genera.</title>
        <authorList>
            <person name="Goeker M."/>
        </authorList>
    </citation>
    <scope>NUCLEOTIDE SEQUENCE [LARGE SCALE GENOMIC DNA]</scope>
    <source>
        <strain evidence="1 2">DSM 45791</strain>
    </source>
</reference>
<dbReference type="EMBL" id="QUNO01000026">
    <property type="protein sequence ID" value="REH28649.1"/>
    <property type="molecule type" value="Genomic_DNA"/>
</dbReference>
<sequence length="266" mass="29389">MTDGTHLLPWHSTTENTDQLAAAIGITCDTTKFELTDAYGYRYDGPRALKVLSALARPDITPRLSDRVHAVAYALLAVFQDDRLPRDALAQLDREPYELIALVTYLCAVAEGREPSHLIAWILRHHVLLAALPAIPLVDRDFSPSYWDPPHDRPGSRTLGLPAVHRDHAGDGPDGVDWVTVRVKITHSDTIQWSTVRDLDVPAERVNHLLTDPDALHLYVEHNGWDDDLDQYDNSDTVSSTLDEVVHVGLGTPLTYPADGGQGTSS</sequence>
<dbReference type="Proteomes" id="UP000256269">
    <property type="component" value="Unassembled WGS sequence"/>
</dbReference>
<comment type="caution">
    <text evidence="1">The sequence shown here is derived from an EMBL/GenBank/DDBJ whole genome shotgun (WGS) entry which is preliminary data.</text>
</comment>
<protein>
    <submittedName>
        <fullName evidence="1">Uncharacterized protein</fullName>
    </submittedName>
</protein>
<gene>
    <name evidence="1" type="ORF">BCF44_12691</name>
</gene>
<accession>A0A3E0GVK6</accession>
<organism evidence="1 2">
    <name type="scientific">Kutzneria buriramensis</name>
    <dbReference type="NCBI Taxonomy" id="1045776"/>
    <lineage>
        <taxon>Bacteria</taxon>
        <taxon>Bacillati</taxon>
        <taxon>Actinomycetota</taxon>
        <taxon>Actinomycetes</taxon>
        <taxon>Pseudonocardiales</taxon>
        <taxon>Pseudonocardiaceae</taxon>
        <taxon>Kutzneria</taxon>
    </lineage>
</organism>
<evidence type="ECO:0000313" key="1">
    <source>
        <dbReference type="EMBL" id="REH28649.1"/>
    </source>
</evidence>
<evidence type="ECO:0000313" key="2">
    <source>
        <dbReference type="Proteomes" id="UP000256269"/>
    </source>
</evidence>
<keyword evidence="2" id="KW-1185">Reference proteome</keyword>
<dbReference type="RefSeq" id="WP_116181429.1">
    <property type="nucleotide sequence ID" value="NZ_CP144375.1"/>
</dbReference>
<name>A0A3E0GVK6_9PSEU</name>
<proteinExistence type="predicted"/>